<accession>A0A2V3ZR05</accession>
<name>A0A2V3ZR05_9BACT</name>
<dbReference type="Proteomes" id="UP000248079">
    <property type="component" value="Unassembled WGS sequence"/>
</dbReference>
<dbReference type="OrthoDB" id="1150854at2"/>
<dbReference type="Pfam" id="PF14135">
    <property type="entry name" value="DUF4302"/>
    <property type="match status" value="1"/>
</dbReference>
<gene>
    <name evidence="1" type="ORF">DF185_22750</name>
</gene>
<comment type="caution">
    <text evidence="1">The sequence shown here is derived from an EMBL/GenBank/DDBJ whole genome shotgun (WGS) entry which is preliminary data.</text>
</comment>
<protein>
    <recommendedName>
        <fullName evidence="3">DUF4302 domain-containing protein</fullName>
    </recommendedName>
</protein>
<evidence type="ECO:0000313" key="2">
    <source>
        <dbReference type="Proteomes" id="UP000248079"/>
    </source>
</evidence>
<keyword evidence="2" id="KW-1185">Reference proteome</keyword>
<proteinExistence type="predicted"/>
<dbReference type="AlphaFoldDB" id="A0A2V3ZR05"/>
<sequence length="473" mass="54292">MKRLLYVFTMLIAFSACEDDYEYAIDKTPTERKVEAKTELMNLLKGSEFGWKTVLVYQGPNDKASAGDFFVMKFEQNGENFNGEVTIANGFKEEKSEFVLNHEAGTILNFNTYNDVFHWLTKPNIWEGQGFGGDQEFIFMREDAGNLIFQGKELGNEMILEKATEQDWDMTDIQEMREKFLQLFEKNFVAFKITDGMGATEENPFFIRFNPDGVAINMSAVPDKEGWFYEMVWEVDGEKVYGQEASYVFTHDELIFSYPVVVKGDTLDRISYNEVDDTWVIGNKSVVGTLATSDLPMWQSPGMVDKAIDIFFQQYASGWKMYPWNYDEPDNIVTGYAKGIDEECEMFDYFAVHSNYTNSAGENLGAGFILEGADYSGKYAFLPIEIIKLDESELKFVWNGEVITDIEDAAAAKDVINTDPHIQNMLNAFCNPVGWSIYCSSYFYTPTWEIYPAEFYNMEDPSIVIKAWWSISY</sequence>
<dbReference type="EMBL" id="QFLI01000020">
    <property type="protein sequence ID" value="PXX95013.1"/>
    <property type="molecule type" value="Genomic_DNA"/>
</dbReference>
<evidence type="ECO:0008006" key="3">
    <source>
        <dbReference type="Google" id="ProtNLM"/>
    </source>
</evidence>
<reference evidence="1 2" key="1">
    <citation type="submission" date="2018-05" db="EMBL/GenBank/DDBJ databases">
        <title>Marinifilum breve JC075T sp. nov., a marine bacterium isolated from Yongle Blue Hole in the South China Sea.</title>
        <authorList>
            <person name="Fu T."/>
        </authorList>
    </citation>
    <scope>NUCLEOTIDE SEQUENCE [LARGE SCALE GENOMIC DNA]</scope>
    <source>
        <strain evidence="1 2">JC075</strain>
    </source>
</reference>
<dbReference type="RefSeq" id="WP_110364036.1">
    <property type="nucleotide sequence ID" value="NZ_QFLI01000020.1"/>
</dbReference>
<evidence type="ECO:0000313" key="1">
    <source>
        <dbReference type="EMBL" id="PXX95013.1"/>
    </source>
</evidence>
<dbReference type="PROSITE" id="PS51257">
    <property type="entry name" value="PROKAR_LIPOPROTEIN"/>
    <property type="match status" value="1"/>
</dbReference>
<dbReference type="InterPro" id="IPR025396">
    <property type="entry name" value="DUF4302"/>
</dbReference>
<organism evidence="1 2">
    <name type="scientific">Marinifilum breve</name>
    <dbReference type="NCBI Taxonomy" id="2184082"/>
    <lineage>
        <taxon>Bacteria</taxon>
        <taxon>Pseudomonadati</taxon>
        <taxon>Bacteroidota</taxon>
        <taxon>Bacteroidia</taxon>
        <taxon>Marinilabiliales</taxon>
        <taxon>Marinifilaceae</taxon>
    </lineage>
</organism>